<dbReference type="EMBL" id="VOFY01000020">
    <property type="protein sequence ID" value="KAA8581845.1"/>
    <property type="molecule type" value="Genomic_DNA"/>
</dbReference>
<evidence type="ECO:0000256" key="2">
    <source>
        <dbReference type="ARBA" id="ARBA00022475"/>
    </source>
</evidence>
<dbReference type="Pfam" id="PF07686">
    <property type="entry name" value="V-set"/>
    <property type="match status" value="1"/>
</dbReference>
<dbReference type="Gene3D" id="2.60.40.10">
    <property type="entry name" value="Immunoglobulins"/>
    <property type="match status" value="1"/>
</dbReference>
<feature type="domain" description="Ig-like" evidence="10">
    <location>
        <begin position="16"/>
        <end position="122"/>
    </location>
</feature>
<evidence type="ECO:0000256" key="4">
    <source>
        <dbReference type="ARBA" id="ARBA00023136"/>
    </source>
</evidence>
<keyword evidence="2" id="KW-1003">Cell membrane</keyword>
<organism evidence="11 12">
    <name type="scientific">Etheostoma spectabile</name>
    <name type="common">orangethroat darter</name>
    <dbReference type="NCBI Taxonomy" id="54343"/>
    <lineage>
        <taxon>Eukaryota</taxon>
        <taxon>Metazoa</taxon>
        <taxon>Chordata</taxon>
        <taxon>Craniata</taxon>
        <taxon>Vertebrata</taxon>
        <taxon>Euteleostomi</taxon>
        <taxon>Actinopterygii</taxon>
        <taxon>Neopterygii</taxon>
        <taxon>Teleostei</taxon>
        <taxon>Neoteleostei</taxon>
        <taxon>Acanthomorphata</taxon>
        <taxon>Eupercaria</taxon>
        <taxon>Perciformes</taxon>
        <taxon>Percoidei</taxon>
        <taxon>Percidae</taxon>
        <taxon>Etheostomatinae</taxon>
        <taxon>Etheostoma</taxon>
    </lineage>
</organism>
<dbReference type="InterPro" id="IPR013106">
    <property type="entry name" value="Ig_V-set"/>
</dbReference>
<feature type="signal peptide" evidence="9">
    <location>
        <begin position="1"/>
        <end position="17"/>
    </location>
</feature>
<evidence type="ECO:0000256" key="9">
    <source>
        <dbReference type="SAM" id="SignalP"/>
    </source>
</evidence>
<proteinExistence type="predicted"/>
<keyword evidence="6" id="KW-0325">Glycoprotein</keyword>
<keyword evidence="4" id="KW-0472">Membrane</keyword>
<keyword evidence="5" id="KW-1015">Disulfide bond</keyword>
<evidence type="ECO:0000313" key="11">
    <source>
        <dbReference type="EMBL" id="KAA8581845.1"/>
    </source>
</evidence>
<dbReference type="InterPro" id="IPR013783">
    <property type="entry name" value="Ig-like_fold"/>
</dbReference>
<comment type="caution">
    <text evidence="11">The sequence shown here is derived from an EMBL/GenBank/DDBJ whole genome shotgun (WGS) entry which is preliminary data.</text>
</comment>
<keyword evidence="8" id="KW-1279">T cell receptor</keyword>
<feature type="chain" id="PRO_5023829748" description="Ig-like domain-containing protein" evidence="9">
    <location>
        <begin position="18"/>
        <end position="163"/>
    </location>
</feature>
<dbReference type="InterPro" id="IPR051896">
    <property type="entry name" value="TCR_alpha_variable"/>
</dbReference>
<dbReference type="PANTHER" id="PTHR19339">
    <property type="entry name" value="T CELL RECEPTOR ALPHA VARIABLE 39"/>
    <property type="match status" value="1"/>
</dbReference>
<evidence type="ECO:0000259" key="10">
    <source>
        <dbReference type="PROSITE" id="PS50835"/>
    </source>
</evidence>
<sequence length="163" mass="18089">MFITLLYLLLLFNSGLTVVVLQSGDQMSHPGLTVNFECSMGPGFSMGSYTMLWYRQNQYGALLEFLTKEYDQTAGRFQSSLETSKNNFSLQVTGLLLNDSSTYYCAASHSDAHGPHSVTEIAAVRLESASPSCTAALTQREMEAEIWRGWLGEGEGRQPERLQ</sequence>
<accession>A0A5J5CLZ1</accession>
<evidence type="ECO:0000256" key="7">
    <source>
        <dbReference type="ARBA" id="ARBA00038651"/>
    </source>
</evidence>
<evidence type="ECO:0000256" key="6">
    <source>
        <dbReference type="ARBA" id="ARBA00023180"/>
    </source>
</evidence>
<dbReference type="InterPro" id="IPR007110">
    <property type="entry name" value="Ig-like_dom"/>
</dbReference>
<evidence type="ECO:0000256" key="1">
    <source>
        <dbReference type="ARBA" id="ARBA00004236"/>
    </source>
</evidence>
<dbReference type="CDD" id="cd00099">
    <property type="entry name" value="IgV"/>
    <property type="match status" value="1"/>
</dbReference>
<dbReference type="SMART" id="SM00406">
    <property type="entry name" value="IGv"/>
    <property type="match status" value="1"/>
</dbReference>
<comment type="subcellular location">
    <subcellularLocation>
        <location evidence="1">Cell membrane</location>
    </subcellularLocation>
</comment>
<dbReference type="AlphaFoldDB" id="A0A5J5CLZ1"/>
<dbReference type="Proteomes" id="UP000327493">
    <property type="component" value="Chromosome 20"/>
</dbReference>
<dbReference type="PANTHER" id="PTHR19339:SF5">
    <property type="entry name" value="IG-LIKE DOMAIN-CONTAINING PROTEIN"/>
    <property type="match status" value="1"/>
</dbReference>
<keyword evidence="3 9" id="KW-0732">Signal</keyword>
<dbReference type="InterPro" id="IPR036179">
    <property type="entry name" value="Ig-like_dom_sf"/>
</dbReference>
<evidence type="ECO:0000313" key="12">
    <source>
        <dbReference type="Proteomes" id="UP000327493"/>
    </source>
</evidence>
<keyword evidence="8" id="KW-1064">Adaptive immunity</keyword>
<protein>
    <recommendedName>
        <fullName evidence="10">Ig-like domain-containing protein</fullName>
    </recommendedName>
</protein>
<gene>
    <name evidence="11" type="ORF">FQN60_008585</name>
</gene>
<dbReference type="SUPFAM" id="SSF48726">
    <property type="entry name" value="Immunoglobulin"/>
    <property type="match status" value="1"/>
</dbReference>
<keyword evidence="12" id="KW-1185">Reference proteome</keyword>
<reference evidence="11 12" key="1">
    <citation type="submission" date="2019-08" db="EMBL/GenBank/DDBJ databases">
        <title>A chromosome-level genome assembly, high-density linkage maps, and genome scans reveal the genomic architecture of hybrid incompatibilities underlying speciation via character displacement in darters (Percidae: Etheostominae).</title>
        <authorList>
            <person name="Moran R.L."/>
            <person name="Catchen J.M."/>
            <person name="Fuller R.C."/>
        </authorList>
    </citation>
    <scope>NUCLEOTIDE SEQUENCE [LARGE SCALE GENOMIC DNA]</scope>
    <source>
        <strain evidence="11">EspeVRDwgs_2016</strain>
        <tissue evidence="11">Muscle</tissue>
    </source>
</reference>
<dbReference type="PROSITE" id="PS50835">
    <property type="entry name" value="IG_LIKE"/>
    <property type="match status" value="1"/>
</dbReference>
<comment type="subunit">
    <text evidence="7">Alpha-beta TR is a heterodimer composed of an alpha and beta chain; disulfide-linked. The alpha-beta TR is associated with the transmembrane signaling CD3 coreceptor proteins to form the TR-CD3 (TcR or TCR). The assembly of alpha-beta TR heterodimers with CD3 occurs in the endoplasmic reticulum where a single alpha-beta TR heterodimer associates with one CD3D-CD3E heterodimer, one CD3G-CD3E heterodimer and one CD247 homodimer forming a stable octameric structure. CD3D-CD3E and CD3G-CD3E heterodimers preferentially associate with TR alpha and TR beta chains, respectively. The association of the CD247 homodimer is the last step of TcR assembly in the endoplasmic reticulum and is required for transport to the cell surface.</text>
</comment>
<dbReference type="GO" id="GO:0042101">
    <property type="term" value="C:T cell receptor complex"/>
    <property type="evidence" value="ECO:0007669"/>
    <property type="project" value="UniProtKB-KW"/>
</dbReference>
<evidence type="ECO:0000256" key="3">
    <source>
        <dbReference type="ARBA" id="ARBA00022729"/>
    </source>
</evidence>
<name>A0A5J5CLZ1_9PERO</name>
<keyword evidence="8" id="KW-0391">Immunity</keyword>
<evidence type="ECO:0000256" key="8">
    <source>
        <dbReference type="ARBA" id="ARBA00043266"/>
    </source>
</evidence>
<evidence type="ECO:0000256" key="5">
    <source>
        <dbReference type="ARBA" id="ARBA00023157"/>
    </source>
</evidence>
<feature type="non-terminal residue" evidence="11">
    <location>
        <position position="163"/>
    </location>
</feature>